<dbReference type="OrthoDB" id="9181047at2"/>
<dbReference type="InterPro" id="IPR034660">
    <property type="entry name" value="DinB/YfiT-like"/>
</dbReference>
<protein>
    <submittedName>
        <fullName evidence="1">Uncharacterized protein</fullName>
    </submittedName>
</protein>
<dbReference type="Gene3D" id="1.20.120.450">
    <property type="entry name" value="dinb family like domain"/>
    <property type="match status" value="1"/>
</dbReference>
<dbReference type="KEGG" id="dar:Daro_3165"/>
<dbReference type="STRING" id="159087.Daro_3165"/>
<dbReference type="eggNOG" id="ENOG5030DR2">
    <property type="taxonomic scope" value="Bacteria"/>
</dbReference>
<dbReference type="EMBL" id="CP000089">
    <property type="protein sequence ID" value="AAZ47895.1"/>
    <property type="molecule type" value="Genomic_DNA"/>
</dbReference>
<dbReference type="AlphaFoldDB" id="Q47B86"/>
<dbReference type="SUPFAM" id="SSF109854">
    <property type="entry name" value="DinB/YfiT-like putative metalloenzymes"/>
    <property type="match status" value="1"/>
</dbReference>
<gene>
    <name evidence="1" type="ordered locus">Daro_3165</name>
</gene>
<sequence length="194" mass="21556">MTKPTNLAPPGAGLPTLERWFSSALLKALSIFLSKDTLTRWLRRETEATLALAASLPELLASQPVLLPRVTGLEDSSRCWSANMVLQHLVIVDTGIRELAEALSDDTSFGRELRIAEVKPVPSAGFEQHALLRAAVDDYARLIDGLGGLRTTLRHAHPWFGQLDLRGWHALAAMHTMAHRRQMQRIVARQTRPD</sequence>
<name>Q47B86_DECAR</name>
<accession>Q47B86</accession>
<proteinExistence type="predicted"/>
<organism evidence="1">
    <name type="scientific">Dechloromonas aromatica (strain RCB)</name>
    <dbReference type="NCBI Taxonomy" id="159087"/>
    <lineage>
        <taxon>Bacteria</taxon>
        <taxon>Pseudomonadati</taxon>
        <taxon>Pseudomonadota</taxon>
        <taxon>Betaproteobacteria</taxon>
        <taxon>Rhodocyclales</taxon>
        <taxon>Azonexaceae</taxon>
        <taxon>Dechloromonas</taxon>
    </lineage>
</organism>
<dbReference type="HOGENOM" id="CLU_1383628_0_0_4"/>
<evidence type="ECO:0000313" key="1">
    <source>
        <dbReference type="EMBL" id="AAZ47895.1"/>
    </source>
</evidence>
<reference evidence="1" key="1">
    <citation type="submission" date="2005-08" db="EMBL/GenBank/DDBJ databases">
        <title>Complete sequence of Dechloromonas aromatica RCB.</title>
        <authorList>
            <person name="Salinero K.K."/>
            <person name="Copeland A."/>
            <person name="Lucas S."/>
            <person name="Lapidus A."/>
            <person name="Barry K."/>
            <person name="Detter J.C."/>
            <person name="Glavina T."/>
            <person name="Hammon N."/>
            <person name="Israni S."/>
            <person name="Pitluck S."/>
            <person name="Di Bartolo G."/>
            <person name="Trong S."/>
            <person name="Schmutz J."/>
            <person name="Larimer F."/>
            <person name="Land M."/>
            <person name="Ivanova N."/>
            <person name="Richardson P."/>
        </authorList>
    </citation>
    <scope>NUCLEOTIDE SEQUENCE</scope>
    <source>
        <strain evidence="1">RCB</strain>
    </source>
</reference>